<name>A0A0B6ZK77_9EUPU</name>
<dbReference type="AlphaFoldDB" id="A0A0B6ZK77"/>
<organism evidence="1">
    <name type="scientific">Arion vulgaris</name>
    <dbReference type="NCBI Taxonomy" id="1028688"/>
    <lineage>
        <taxon>Eukaryota</taxon>
        <taxon>Metazoa</taxon>
        <taxon>Spiralia</taxon>
        <taxon>Lophotrochozoa</taxon>
        <taxon>Mollusca</taxon>
        <taxon>Gastropoda</taxon>
        <taxon>Heterobranchia</taxon>
        <taxon>Euthyneura</taxon>
        <taxon>Panpulmonata</taxon>
        <taxon>Eupulmonata</taxon>
        <taxon>Stylommatophora</taxon>
        <taxon>Helicina</taxon>
        <taxon>Arionoidea</taxon>
        <taxon>Arionidae</taxon>
        <taxon>Arion</taxon>
    </lineage>
</organism>
<protein>
    <submittedName>
        <fullName evidence="1">Uncharacterized protein</fullName>
    </submittedName>
</protein>
<reference evidence="1" key="1">
    <citation type="submission" date="2014-12" db="EMBL/GenBank/DDBJ databases">
        <title>Insight into the proteome of Arion vulgaris.</title>
        <authorList>
            <person name="Aradska J."/>
            <person name="Bulat T."/>
            <person name="Smidak R."/>
            <person name="Sarate P."/>
            <person name="Gangsoo J."/>
            <person name="Sialana F."/>
            <person name="Bilban M."/>
            <person name="Lubec G."/>
        </authorList>
    </citation>
    <scope>NUCLEOTIDE SEQUENCE</scope>
    <source>
        <tissue evidence="1">Skin</tissue>
    </source>
</reference>
<accession>A0A0B6ZK77</accession>
<gene>
    <name evidence="1" type="primary">ORF67887</name>
</gene>
<sequence length="54" mass="5940">MYSINLLFDNMTDGKIMFHVYRMVTSSSEDVGCIATQSSNCALVPPILMATPKP</sequence>
<dbReference type="EMBL" id="HACG01021957">
    <property type="protein sequence ID" value="CEK68822.1"/>
    <property type="molecule type" value="Transcribed_RNA"/>
</dbReference>
<evidence type="ECO:0000313" key="1">
    <source>
        <dbReference type="EMBL" id="CEK68822.1"/>
    </source>
</evidence>
<proteinExistence type="predicted"/>